<evidence type="ECO:0000313" key="10">
    <source>
        <dbReference type="EMBL" id="GIG54723.1"/>
    </source>
</evidence>
<comment type="caution">
    <text evidence="10">The sequence shown here is derived from an EMBL/GenBank/DDBJ whole genome shotgun (WGS) entry which is preliminary data.</text>
</comment>
<dbReference type="GO" id="GO:0005886">
    <property type="term" value="C:plasma membrane"/>
    <property type="evidence" value="ECO:0007669"/>
    <property type="project" value="UniProtKB-SubCell"/>
</dbReference>
<sequence length="322" mass="35329">MPAPTAAPPAEVLPPVQSDPPAPRGRPRKSRLPYYLIIPAIVVVLVGTGYPLVWQFVTSFREYGLAQQFGTPAPFVGFQNYVEMLTDSGFWVIVLRSVIFCVVTATVSMGLGILLAVIMKNVGKGARLSLQIALLLAWAMPIVAYMTVWIWIFDDRNGILNYLLSLLPGVDMIGHNWLVNPLSFFAVGSIIIIWYSVPFIAFSAYAGFTQVSDEVLEAAQLDGASGAAITRRIVLPIIKPVLSIVFLLQLIWDLRVFAQIQLLQDAGSFGQQYDLLGTFIYKLGTGSQDFGLAATAAIVVMLLTLGLSWVYVRQLLKEDDES</sequence>
<feature type="transmembrane region" description="Helical" evidence="7">
    <location>
        <begin position="130"/>
        <end position="153"/>
    </location>
</feature>
<proteinExistence type="inferred from homology"/>
<dbReference type="InterPro" id="IPR000515">
    <property type="entry name" value="MetI-like"/>
</dbReference>
<feature type="transmembrane region" description="Helical" evidence="7">
    <location>
        <begin position="290"/>
        <end position="312"/>
    </location>
</feature>
<comment type="subcellular location">
    <subcellularLocation>
        <location evidence="1 7">Cell membrane</location>
        <topology evidence="1 7">Multi-pass membrane protein</topology>
    </subcellularLocation>
</comment>
<evidence type="ECO:0000256" key="5">
    <source>
        <dbReference type="ARBA" id="ARBA00022989"/>
    </source>
</evidence>
<dbReference type="PROSITE" id="PS50928">
    <property type="entry name" value="ABC_TM1"/>
    <property type="match status" value="1"/>
</dbReference>
<evidence type="ECO:0000256" key="4">
    <source>
        <dbReference type="ARBA" id="ARBA00022692"/>
    </source>
</evidence>
<dbReference type="RefSeq" id="WP_203655308.1">
    <property type="nucleotide sequence ID" value="NZ_BONR01000003.1"/>
</dbReference>
<dbReference type="EMBL" id="BONR01000003">
    <property type="protein sequence ID" value="GIG54723.1"/>
    <property type="molecule type" value="Genomic_DNA"/>
</dbReference>
<feature type="transmembrane region" description="Helical" evidence="7">
    <location>
        <begin position="185"/>
        <end position="208"/>
    </location>
</feature>
<keyword evidence="3" id="KW-1003">Cell membrane</keyword>
<dbReference type="Pfam" id="PF00528">
    <property type="entry name" value="BPD_transp_1"/>
    <property type="match status" value="1"/>
</dbReference>
<name>A0A919Q5N5_9MICO</name>
<evidence type="ECO:0000256" key="1">
    <source>
        <dbReference type="ARBA" id="ARBA00004651"/>
    </source>
</evidence>
<dbReference type="PANTHER" id="PTHR43227">
    <property type="entry name" value="BLL4140 PROTEIN"/>
    <property type="match status" value="1"/>
</dbReference>
<comment type="similarity">
    <text evidence="7">Belongs to the binding-protein-dependent transport system permease family.</text>
</comment>
<dbReference type="Gene3D" id="1.10.3720.10">
    <property type="entry name" value="MetI-like"/>
    <property type="match status" value="1"/>
</dbReference>
<dbReference type="CDD" id="cd06261">
    <property type="entry name" value="TM_PBP2"/>
    <property type="match status" value="1"/>
</dbReference>
<evidence type="ECO:0000256" key="7">
    <source>
        <dbReference type="RuleBase" id="RU363032"/>
    </source>
</evidence>
<keyword evidence="4 7" id="KW-0812">Transmembrane</keyword>
<keyword evidence="2 7" id="KW-0813">Transport</keyword>
<dbReference type="AlphaFoldDB" id="A0A919Q5N5"/>
<feature type="transmembrane region" description="Helical" evidence="7">
    <location>
        <begin position="34"/>
        <end position="53"/>
    </location>
</feature>
<dbReference type="InterPro" id="IPR050809">
    <property type="entry name" value="UgpAE/MalFG_permease"/>
</dbReference>
<evidence type="ECO:0000256" key="8">
    <source>
        <dbReference type="SAM" id="MobiDB-lite"/>
    </source>
</evidence>
<keyword evidence="6 7" id="KW-0472">Membrane</keyword>
<evidence type="ECO:0000259" key="9">
    <source>
        <dbReference type="PROSITE" id="PS50928"/>
    </source>
</evidence>
<protein>
    <submittedName>
        <fullName evidence="10">Sugar ABC transporter permease</fullName>
    </submittedName>
</protein>
<reference evidence="10" key="1">
    <citation type="submission" date="2021-01" db="EMBL/GenBank/DDBJ databases">
        <title>Whole genome shotgun sequence of Demequina activiva NBRC 110675.</title>
        <authorList>
            <person name="Komaki H."/>
            <person name="Tamura T."/>
        </authorList>
    </citation>
    <scope>NUCLEOTIDE SEQUENCE</scope>
    <source>
        <strain evidence="10">NBRC 110675</strain>
    </source>
</reference>
<evidence type="ECO:0000313" key="11">
    <source>
        <dbReference type="Proteomes" id="UP000652354"/>
    </source>
</evidence>
<organism evidence="10 11">
    <name type="scientific">Demequina activiva</name>
    <dbReference type="NCBI Taxonomy" id="1582364"/>
    <lineage>
        <taxon>Bacteria</taxon>
        <taxon>Bacillati</taxon>
        <taxon>Actinomycetota</taxon>
        <taxon>Actinomycetes</taxon>
        <taxon>Micrococcales</taxon>
        <taxon>Demequinaceae</taxon>
        <taxon>Demequina</taxon>
    </lineage>
</organism>
<dbReference type="Proteomes" id="UP000652354">
    <property type="component" value="Unassembled WGS sequence"/>
</dbReference>
<feature type="transmembrane region" description="Helical" evidence="7">
    <location>
        <begin position="90"/>
        <end position="118"/>
    </location>
</feature>
<dbReference type="PANTHER" id="PTHR43227:SF8">
    <property type="entry name" value="DIACETYLCHITOBIOSE UPTAKE SYSTEM PERMEASE PROTEIN DASB"/>
    <property type="match status" value="1"/>
</dbReference>
<gene>
    <name evidence="10" type="ORF">Dac01nite_14750</name>
</gene>
<keyword evidence="5 7" id="KW-1133">Transmembrane helix</keyword>
<evidence type="ECO:0000256" key="6">
    <source>
        <dbReference type="ARBA" id="ARBA00023136"/>
    </source>
</evidence>
<evidence type="ECO:0000256" key="3">
    <source>
        <dbReference type="ARBA" id="ARBA00022475"/>
    </source>
</evidence>
<evidence type="ECO:0000256" key="2">
    <source>
        <dbReference type="ARBA" id="ARBA00022448"/>
    </source>
</evidence>
<dbReference type="InterPro" id="IPR035906">
    <property type="entry name" value="MetI-like_sf"/>
</dbReference>
<dbReference type="GO" id="GO:0055085">
    <property type="term" value="P:transmembrane transport"/>
    <property type="evidence" value="ECO:0007669"/>
    <property type="project" value="InterPro"/>
</dbReference>
<keyword evidence="11" id="KW-1185">Reference proteome</keyword>
<dbReference type="SUPFAM" id="SSF161098">
    <property type="entry name" value="MetI-like"/>
    <property type="match status" value="1"/>
</dbReference>
<accession>A0A919Q5N5</accession>
<feature type="transmembrane region" description="Helical" evidence="7">
    <location>
        <begin position="233"/>
        <end position="252"/>
    </location>
</feature>
<feature type="domain" description="ABC transmembrane type-1" evidence="9">
    <location>
        <begin position="94"/>
        <end position="311"/>
    </location>
</feature>
<feature type="region of interest" description="Disordered" evidence="8">
    <location>
        <begin position="1"/>
        <end position="27"/>
    </location>
</feature>